<evidence type="ECO:0000259" key="1">
    <source>
        <dbReference type="Pfam" id="PF04321"/>
    </source>
</evidence>
<dbReference type="InterPro" id="IPR036291">
    <property type="entry name" value="NAD(P)-bd_dom_sf"/>
</dbReference>
<dbReference type="SUPFAM" id="SSF51735">
    <property type="entry name" value="NAD(P)-binding Rossmann-fold domains"/>
    <property type="match status" value="1"/>
</dbReference>
<dbReference type="Proteomes" id="UP000232412">
    <property type="component" value="Unassembled WGS sequence"/>
</dbReference>
<evidence type="ECO:0000313" key="3">
    <source>
        <dbReference type="Proteomes" id="UP000232412"/>
    </source>
</evidence>
<dbReference type="OrthoDB" id="4907at2157"/>
<keyword evidence="3" id="KW-1185">Reference proteome</keyword>
<proteinExistence type="predicted"/>
<gene>
    <name evidence="2" type="ORF">NSIN_10185</name>
</gene>
<accession>A0A2H1EEN8</accession>
<dbReference type="CDD" id="cd05254">
    <property type="entry name" value="dTDP_HR_like_SDR_e"/>
    <property type="match status" value="1"/>
</dbReference>
<dbReference type="Gene3D" id="3.40.50.720">
    <property type="entry name" value="NAD(P)-binding Rossmann-like Domain"/>
    <property type="match status" value="1"/>
</dbReference>
<dbReference type="PANTHER" id="PTHR10491">
    <property type="entry name" value="DTDP-4-DEHYDRORHAMNOSE REDUCTASE"/>
    <property type="match status" value="1"/>
</dbReference>
<dbReference type="Pfam" id="PF04321">
    <property type="entry name" value="RmlD_sub_bind"/>
    <property type="match status" value="1"/>
</dbReference>
<dbReference type="InterPro" id="IPR005913">
    <property type="entry name" value="dTDP_dehydrorham_reduct"/>
</dbReference>
<name>A0A2H1EEN8_9ARCH</name>
<dbReference type="AlphaFoldDB" id="A0A2H1EEN8"/>
<evidence type="ECO:0000313" key="2">
    <source>
        <dbReference type="EMBL" id="SHO42807.1"/>
    </source>
</evidence>
<protein>
    <submittedName>
        <fullName evidence="2">dTDP-4-dehydrorhamnose reductase</fullName>
    </submittedName>
</protein>
<sequence>MKFLITGSAGLVGSQVVQDLAKSEHQVYSCYGQSKPSKGTPVQLDLVNNDNIIQVVDNIKPDVIIHLAAMTNVDLCEKEKELALKINAKATQTLAKQAARHDSFFVYVSTDYVFDGKKGMKKESDMPNPVDYYGYSKYHGELAVQDMTSSWCIARTSTPFGMHPTKKSFPLFVAENLTAKKEITIITDQYTSPTYVPNLSQMLIEISTRKILGVIHLAGATRISRFDMATLVAQKLDLEKNLLKPASINDMNWIAKRPKDSSLDVSKATQILKVKPLSVEEGIDHFICEIKTGSN</sequence>
<organism evidence="2 3">
    <name type="scientific">Nitrosotalea sinensis</name>
    <dbReference type="NCBI Taxonomy" id="1499975"/>
    <lineage>
        <taxon>Archaea</taxon>
        <taxon>Nitrososphaerota</taxon>
        <taxon>Nitrososphaeria</taxon>
        <taxon>Nitrosotaleales</taxon>
        <taxon>Nitrosotaleaceae</taxon>
        <taxon>Nitrosotalea</taxon>
    </lineage>
</organism>
<dbReference type="NCBIfam" id="TIGR01214">
    <property type="entry name" value="rmlD"/>
    <property type="match status" value="1"/>
</dbReference>
<dbReference type="InterPro" id="IPR029903">
    <property type="entry name" value="RmlD-like-bd"/>
</dbReference>
<dbReference type="RefSeq" id="WP_101008934.1">
    <property type="nucleotide sequence ID" value="NZ_FRFC01000001.1"/>
</dbReference>
<dbReference type="EMBL" id="FRFC01000001">
    <property type="protein sequence ID" value="SHO42807.1"/>
    <property type="molecule type" value="Genomic_DNA"/>
</dbReference>
<reference evidence="3" key="1">
    <citation type="submission" date="2016-12" db="EMBL/GenBank/DDBJ databases">
        <authorList>
            <person name="Herbold C."/>
        </authorList>
    </citation>
    <scope>NUCLEOTIDE SEQUENCE [LARGE SCALE GENOMIC DNA]</scope>
</reference>
<dbReference type="PANTHER" id="PTHR10491:SF4">
    <property type="entry name" value="METHIONINE ADENOSYLTRANSFERASE 2 SUBUNIT BETA"/>
    <property type="match status" value="1"/>
</dbReference>
<feature type="domain" description="RmlD-like substrate binding" evidence="1">
    <location>
        <begin position="1"/>
        <end position="289"/>
    </location>
</feature>